<feature type="domain" description="4Fe-4S ferredoxin-type" evidence="4">
    <location>
        <begin position="59"/>
        <end position="88"/>
    </location>
</feature>
<dbReference type="InParanoid" id="D4H810"/>
<dbReference type="EMBL" id="CP001968">
    <property type="protein sequence ID" value="ADD68159.1"/>
    <property type="molecule type" value="Genomic_DNA"/>
</dbReference>
<dbReference type="InterPro" id="IPR027417">
    <property type="entry name" value="P-loop_NTPase"/>
</dbReference>
<evidence type="ECO:0000256" key="3">
    <source>
        <dbReference type="ARBA" id="ARBA00023014"/>
    </source>
</evidence>
<accession>D4H810</accession>
<dbReference type="AlphaFoldDB" id="D4H810"/>
<sequence length="292" mass="31604">MKELVVVSGKGGTGKTSISASLAVLAGKCIVVDCDVDAADMHLLLTPEVSKKQDFISGHQAFIREEYCTGCGICYRHCRFDAVERVDMSRKFVINEFSCEGCGLCVRLCPAGAISFPERLCGVWMESETRCGPMFHAKLAPAAENSGKLVALLKAEARRKAEESGVEVIIVDGSPGIGCPTIAALSGASAALVVIEPTVSGEHDLLRILELIKHFKIPAAVCVNKCDINPEVTQRIEKIAQDNGTFVAAKIRYSKNFTENQINSLTVVETPSEASKEIRELWETQIKPMLCV</sequence>
<protein>
    <submittedName>
        <fullName evidence="5">Cobyrinic acid ac-diamide synthase</fullName>
    </submittedName>
</protein>
<dbReference type="Gene3D" id="3.30.70.20">
    <property type="match status" value="1"/>
</dbReference>
<dbReference type="PROSITE" id="PS51379">
    <property type="entry name" value="4FE4S_FER_2"/>
    <property type="match status" value="2"/>
</dbReference>
<dbReference type="GO" id="GO:0051536">
    <property type="term" value="F:iron-sulfur cluster binding"/>
    <property type="evidence" value="ECO:0007669"/>
    <property type="project" value="UniProtKB-KW"/>
</dbReference>
<evidence type="ECO:0000259" key="4">
    <source>
        <dbReference type="PROSITE" id="PS51379"/>
    </source>
</evidence>
<dbReference type="PANTHER" id="PTHR43534">
    <property type="entry name" value="MIND SUPERFAMILY P-LOOP ATPASE CONTAINING AN INSERTED FERREDOXIN DOMAIN"/>
    <property type="match status" value="1"/>
</dbReference>
<dbReference type="HOGENOM" id="CLU_067767_1_0_0"/>
<dbReference type="STRING" id="522772.Dacet_1389"/>
<organism evidence="5 6">
    <name type="scientific">Denitrovibrio acetiphilus (strain DSM 12809 / NBRC 114555 / N2460)</name>
    <dbReference type="NCBI Taxonomy" id="522772"/>
    <lineage>
        <taxon>Bacteria</taxon>
        <taxon>Pseudomonadati</taxon>
        <taxon>Deferribacterota</taxon>
        <taxon>Deferribacteres</taxon>
        <taxon>Deferribacterales</taxon>
        <taxon>Geovibrionaceae</taxon>
        <taxon>Denitrovibrio</taxon>
    </lineage>
</organism>
<keyword evidence="2" id="KW-0408">Iron</keyword>
<keyword evidence="6" id="KW-1185">Reference proteome</keyword>
<dbReference type="OrthoDB" id="9808559at2"/>
<keyword evidence="3" id="KW-0411">Iron-sulfur</keyword>
<evidence type="ECO:0000313" key="5">
    <source>
        <dbReference type="EMBL" id="ADD68159.1"/>
    </source>
</evidence>
<evidence type="ECO:0000256" key="1">
    <source>
        <dbReference type="ARBA" id="ARBA00022723"/>
    </source>
</evidence>
<evidence type="ECO:0000256" key="2">
    <source>
        <dbReference type="ARBA" id="ARBA00023004"/>
    </source>
</evidence>
<dbReference type="PROSITE" id="PS00198">
    <property type="entry name" value="4FE4S_FER_1"/>
    <property type="match status" value="1"/>
</dbReference>
<dbReference type="InterPro" id="IPR002586">
    <property type="entry name" value="CobQ/CobB/MinD/ParA_Nub-bd_dom"/>
</dbReference>
<dbReference type="PANTHER" id="PTHR43534:SF1">
    <property type="entry name" value="4FE-4S CLUSTER CONTAINING PARA FAMILY ATPASE PROTEIN"/>
    <property type="match status" value="1"/>
</dbReference>
<dbReference type="Pfam" id="PF01656">
    <property type="entry name" value="CbiA"/>
    <property type="match status" value="1"/>
</dbReference>
<dbReference type="Pfam" id="PF00037">
    <property type="entry name" value="Fer4"/>
    <property type="match status" value="2"/>
</dbReference>
<dbReference type="RefSeq" id="WP_013010680.1">
    <property type="nucleotide sequence ID" value="NC_013943.1"/>
</dbReference>
<dbReference type="SUPFAM" id="SSF54862">
    <property type="entry name" value="4Fe-4S ferredoxins"/>
    <property type="match status" value="1"/>
</dbReference>
<keyword evidence="1" id="KW-0479">Metal-binding</keyword>
<gene>
    <name evidence="5" type="ordered locus">Dacet_1389</name>
</gene>
<dbReference type="eggNOG" id="COG1149">
    <property type="taxonomic scope" value="Bacteria"/>
</dbReference>
<dbReference type="InterPro" id="IPR017900">
    <property type="entry name" value="4Fe4S_Fe_S_CS"/>
</dbReference>
<dbReference type="KEGG" id="dap:Dacet_1389"/>
<reference evidence="5 6" key="1">
    <citation type="journal article" date="2010" name="Stand. Genomic Sci.">
        <title>Complete genome sequence of Denitrovibrio acetiphilus type strain (N2460).</title>
        <authorList>
            <person name="Kiss H."/>
            <person name="Lang E."/>
            <person name="Lapidus A."/>
            <person name="Copeland A."/>
            <person name="Nolan M."/>
            <person name="Glavina Del Rio T."/>
            <person name="Chen F."/>
            <person name="Lucas S."/>
            <person name="Tice H."/>
            <person name="Cheng J.F."/>
            <person name="Han C."/>
            <person name="Goodwin L."/>
            <person name="Pitluck S."/>
            <person name="Liolios K."/>
            <person name="Pati A."/>
            <person name="Ivanova N."/>
            <person name="Mavromatis K."/>
            <person name="Chen A."/>
            <person name="Palaniappan K."/>
            <person name="Land M."/>
            <person name="Hauser L."/>
            <person name="Chang Y.J."/>
            <person name="Jeffries C.D."/>
            <person name="Detter J.C."/>
            <person name="Brettin T."/>
            <person name="Spring S."/>
            <person name="Rohde M."/>
            <person name="Goker M."/>
            <person name="Woyke T."/>
            <person name="Bristow J."/>
            <person name="Eisen J.A."/>
            <person name="Markowitz V."/>
            <person name="Hugenholtz P."/>
            <person name="Kyrpides N.C."/>
            <person name="Klenk H.P."/>
        </authorList>
    </citation>
    <scope>NUCLEOTIDE SEQUENCE [LARGE SCALE GENOMIC DNA]</scope>
    <source>
        <strain evidence="6">DSM 12809 / NBRC 114555 / N2460</strain>
    </source>
</reference>
<dbReference type="InterPro" id="IPR017896">
    <property type="entry name" value="4Fe4S_Fe-S-bd"/>
</dbReference>
<dbReference type="GO" id="GO:0046872">
    <property type="term" value="F:metal ion binding"/>
    <property type="evidence" value="ECO:0007669"/>
    <property type="project" value="UniProtKB-KW"/>
</dbReference>
<feature type="domain" description="4Fe-4S ferredoxin-type" evidence="4">
    <location>
        <begin position="90"/>
        <end position="119"/>
    </location>
</feature>
<dbReference type="Gene3D" id="3.40.50.300">
    <property type="entry name" value="P-loop containing nucleotide triphosphate hydrolases"/>
    <property type="match status" value="1"/>
</dbReference>
<dbReference type="SUPFAM" id="SSF52540">
    <property type="entry name" value="P-loop containing nucleoside triphosphate hydrolases"/>
    <property type="match status" value="1"/>
</dbReference>
<name>D4H810_DENA2</name>
<evidence type="ECO:0000313" key="6">
    <source>
        <dbReference type="Proteomes" id="UP000002012"/>
    </source>
</evidence>
<dbReference type="CDD" id="cd03110">
    <property type="entry name" value="SIMIBI_bact_arch"/>
    <property type="match status" value="1"/>
</dbReference>
<proteinExistence type="predicted"/>
<dbReference type="Proteomes" id="UP000002012">
    <property type="component" value="Chromosome"/>
</dbReference>
<dbReference type="PaxDb" id="522772-Dacet_1389"/>